<keyword evidence="4" id="KW-0479">Metal-binding</keyword>
<protein>
    <recommendedName>
        <fullName evidence="4">5-formyltetrahydrofolate cyclo-ligase</fullName>
        <ecNumber evidence="4">6.3.3.2</ecNumber>
    </recommendedName>
</protein>
<comment type="similarity">
    <text evidence="1 4">Belongs to the 5-formyltetrahydrofolate cyclo-ligase family.</text>
</comment>
<proteinExistence type="inferred from homology"/>
<evidence type="ECO:0000256" key="1">
    <source>
        <dbReference type="ARBA" id="ARBA00010638"/>
    </source>
</evidence>
<accession>A0ABV4U0R3</accession>
<dbReference type="EMBL" id="JBGUAW010000014">
    <property type="protein sequence ID" value="MFA9462420.1"/>
    <property type="molecule type" value="Genomic_DNA"/>
</dbReference>
<evidence type="ECO:0000256" key="3">
    <source>
        <dbReference type="ARBA" id="ARBA00022840"/>
    </source>
</evidence>
<name>A0ABV4U0R3_9GAMM</name>
<dbReference type="EC" id="6.3.3.2" evidence="4"/>
<evidence type="ECO:0000256" key="2">
    <source>
        <dbReference type="ARBA" id="ARBA00022741"/>
    </source>
</evidence>
<dbReference type="Proteomes" id="UP001575181">
    <property type="component" value="Unassembled WGS sequence"/>
</dbReference>
<dbReference type="NCBIfam" id="TIGR02727">
    <property type="entry name" value="MTHFS_bact"/>
    <property type="match status" value="1"/>
</dbReference>
<dbReference type="Pfam" id="PF01812">
    <property type="entry name" value="5-FTHF_cyc-lig"/>
    <property type="match status" value="1"/>
</dbReference>
<dbReference type="GO" id="GO:0030272">
    <property type="term" value="F:5-formyltetrahydrofolate cyclo-ligase activity"/>
    <property type="evidence" value="ECO:0007669"/>
    <property type="project" value="UniProtKB-EC"/>
</dbReference>
<evidence type="ECO:0000256" key="4">
    <source>
        <dbReference type="RuleBase" id="RU361279"/>
    </source>
</evidence>
<keyword evidence="2 4" id="KW-0547">Nucleotide-binding</keyword>
<comment type="cofactor">
    <cofactor evidence="4">
        <name>Mg(2+)</name>
        <dbReference type="ChEBI" id="CHEBI:18420"/>
    </cofactor>
</comment>
<keyword evidence="7" id="KW-1185">Reference proteome</keyword>
<comment type="caution">
    <text evidence="6">The sequence shown here is derived from an EMBL/GenBank/DDBJ whole genome shotgun (WGS) entry which is preliminary data.</text>
</comment>
<dbReference type="InterPro" id="IPR037171">
    <property type="entry name" value="NagB/RpiA_transferase-like"/>
</dbReference>
<dbReference type="CDD" id="cd01653">
    <property type="entry name" value="GATase1"/>
    <property type="match status" value="1"/>
</dbReference>
<dbReference type="Gene3D" id="3.40.50.10420">
    <property type="entry name" value="NagB/RpiA/CoA transferase-like"/>
    <property type="match status" value="1"/>
</dbReference>
<dbReference type="RefSeq" id="WP_373657210.1">
    <property type="nucleotide sequence ID" value="NZ_JBGUAW010000014.1"/>
</dbReference>
<keyword evidence="6" id="KW-0436">Ligase</keyword>
<dbReference type="PANTHER" id="PTHR23407:SF1">
    <property type="entry name" value="5-FORMYLTETRAHYDROFOLATE CYCLO-LIGASE"/>
    <property type="match status" value="1"/>
</dbReference>
<evidence type="ECO:0000256" key="5">
    <source>
        <dbReference type="SAM" id="MobiDB-lite"/>
    </source>
</evidence>
<keyword evidence="3 4" id="KW-0067">ATP-binding</keyword>
<feature type="region of interest" description="Disordered" evidence="5">
    <location>
        <begin position="1"/>
        <end position="22"/>
    </location>
</feature>
<dbReference type="InterPro" id="IPR024185">
    <property type="entry name" value="FTHF_cligase-like_sf"/>
</dbReference>
<evidence type="ECO:0000313" key="6">
    <source>
        <dbReference type="EMBL" id="MFA9462420.1"/>
    </source>
</evidence>
<organism evidence="6 7">
    <name type="scientific">Thiohalorhabdus methylotrophus</name>
    <dbReference type="NCBI Taxonomy" id="3242694"/>
    <lineage>
        <taxon>Bacteria</taxon>
        <taxon>Pseudomonadati</taxon>
        <taxon>Pseudomonadota</taxon>
        <taxon>Gammaproteobacteria</taxon>
        <taxon>Thiohalorhabdales</taxon>
        <taxon>Thiohalorhabdaceae</taxon>
        <taxon>Thiohalorhabdus</taxon>
    </lineage>
</organism>
<gene>
    <name evidence="6" type="ORF">ACERLL_16545</name>
</gene>
<keyword evidence="4" id="KW-0460">Magnesium</keyword>
<sequence>MEDKQDMRRRAYDARKAQENKDEVSQKAIEHLVALPEYQQAKTVMWYIDARTELRTRQYLPEALASDKTIVVPYCTSDENGENKLGLYVLEDMDELVVGKWQILEPPKERWGETGKEVAPEDLDFVIVPGVGFDRTGGRMGNGQGYYDRLLERVRPDAPLVAICYEAQIFDKIPVDDHDVYMDKIVTEEGVFNGKGRG</sequence>
<comment type="catalytic activity">
    <reaction evidence="4">
        <text>(6S)-5-formyl-5,6,7,8-tetrahydrofolate + ATP = (6R)-5,10-methenyltetrahydrofolate + ADP + phosphate</text>
        <dbReference type="Rhea" id="RHEA:10488"/>
        <dbReference type="ChEBI" id="CHEBI:30616"/>
        <dbReference type="ChEBI" id="CHEBI:43474"/>
        <dbReference type="ChEBI" id="CHEBI:57455"/>
        <dbReference type="ChEBI" id="CHEBI:57457"/>
        <dbReference type="ChEBI" id="CHEBI:456216"/>
        <dbReference type="EC" id="6.3.3.2"/>
    </reaction>
</comment>
<dbReference type="InterPro" id="IPR002698">
    <property type="entry name" value="FTHF_cligase"/>
</dbReference>
<dbReference type="SUPFAM" id="SSF100950">
    <property type="entry name" value="NagB/RpiA/CoA transferase-like"/>
    <property type="match status" value="1"/>
</dbReference>
<evidence type="ECO:0000313" key="7">
    <source>
        <dbReference type="Proteomes" id="UP001575181"/>
    </source>
</evidence>
<reference evidence="6 7" key="1">
    <citation type="submission" date="2024-08" db="EMBL/GenBank/DDBJ databases">
        <title>Whole-genome sequencing of halo(alkali)philic microorganisms from hypersaline lakes.</title>
        <authorList>
            <person name="Sorokin D.Y."/>
            <person name="Merkel A.Y."/>
            <person name="Messina E."/>
            <person name="Yakimov M."/>
        </authorList>
    </citation>
    <scope>NUCLEOTIDE SEQUENCE [LARGE SCALE GENOMIC DNA]</scope>
    <source>
        <strain evidence="6 7">Cl-TMA</strain>
    </source>
</reference>
<dbReference type="PIRSF" id="PIRSF006806">
    <property type="entry name" value="FTHF_cligase"/>
    <property type="match status" value="1"/>
</dbReference>
<dbReference type="PANTHER" id="PTHR23407">
    <property type="entry name" value="ATPASE INHIBITOR/5-FORMYLTETRAHYDROFOLATE CYCLO-LIGASE"/>
    <property type="match status" value="1"/>
</dbReference>